<reference evidence="3" key="1">
    <citation type="submission" date="2024-05" db="EMBL/GenBank/DDBJ databases">
        <title>Planctomycetes of the genus Singulisphaera possess chitinolytic capabilities.</title>
        <authorList>
            <person name="Ivanova A."/>
        </authorList>
    </citation>
    <scope>NUCLEOTIDE SEQUENCE</scope>
    <source>
        <strain evidence="3">Ch08T</strain>
    </source>
</reference>
<gene>
    <name evidence="3" type="ORF">V5E97_27190</name>
</gene>
<dbReference type="SUPFAM" id="SSF50156">
    <property type="entry name" value="PDZ domain-like"/>
    <property type="match status" value="1"/>
</dbReference>
<accession>A0AAU7C9N1</accession>
<organism evidence="3">
    <name type="scientific">Singulisphaera sp. Ch08</name>
    <dbReference type="NCBI Taxonomy" id="3120278"/>
    <lineage>
        <taxon>Bacteria</taxon>
        <taxon>Pseudomonadati</taxon>
        <taxon>Planctomycetota</taxon>
        <taxon>Planctomycetia</taxon>
        <taxon>Isosphaerales</taxon>
        <taxon>Isosphaeraceae</taxon>
        <taxon>Singulisphaera</taxon>
    </lineage>
</organism>
<dbReference type="Gene3D" id="2.30.42.10">
    <property type="match status" value="1"/>
</dbReference>
<name>A0AAU7C9N1_9BACT</name>
<evidence type="ECO:0000256" key="1">
    <source>
        <dbReference type="SAM" id="SignalP"/>
    </source>
</evidence>
<keyword evidence="1" id="KW-0732">Signal</keyword>
<feature type="signal peptide" evidence="1">
    <location>
        <begin position="1"/>
        <end position="24"/>
    </location>
</feature>
<dbReference type="InterPro" id="IPR036034">
    <property type="entry name" value="PDZ_sf"/>
</dbReference>
<evidence type="ECO:0000259" key="2">
    <source>
        <dbReference type="SMART" id="SM00228"/>
    </source>
</evidence>
<dbReference type="InterPro" id="IPR001478">
    <property type="entry name" value="PDZ"/>
</dbReference>
<feature type="domain" description="PDZ" evidence="2">
    <location>
        <begin position="35"/>
        <end position="108"/>
    </location>
</feature>
<feature type="chain" id="PRO_5043649745" evidence="1">
    <location>
        <begin position="25"/>
        <end position="139"/>
    </location>
</feature>
<proteinExistence type="predicted"/>
<dbReference type="SMART" id="SM00228">
    <property type="entry name" value="PDZ"/>
    <property type="match status" value="1"/>
</dbReference>
<dbReference type="EMBL" id="CP155447">
    <property type="protein sequence ID" value="XBH01999.1"/>
    <property type="molecule type" value="Genomic_DNA"/>
</dbReference>
<evidence type="ECO:0000313" key="3">
    <source>
        <dbReference type="EMBL" id="XBH01999.1"/>
    </source>
</evidence>
<dbReference type="Pfam" id="PF00595">
    <property type="entry name" value="PDZ"/>
    <property type="match status" value="1"/>
</dbReference>
<dbReference type="AlphaFoldDB" id="A0AAU7C9N1"/>
<dbReference type="RefSeq" id="WP_406694743.1">
    <property type="nucleotide sequence ID" value="NZ_CP155447.1"/>
</dbReference>
<sequence>MRVTSIRSIVASCLILGAAGFATAEGGRTTAFERYGIGGYSQAIGIRHGFHIESVTPDSDAARDQLKPHDVIVKVDGDVIRSLDHLRAILAEAYLNNAEVTLTYTRGLSITHHVVKSRLGQPDVKSVAKKRSVETRETR</sequence>
<protein>
    <submittedName>
        <fullName evidence="3">PDZ domain-containing protein</fullName>
    </submittedName>
</protein>